<comment type="subcellular location">
    <subcellularLocation>
        <location evidence="1">Cell membrane</location>
        <topology evidence="1">Multi-pass membrane protein</topology>
    </subcellularLocation>
    <subcellularLocation>
        <location evidence="8">Membrane</location>
        <topology evidence="8">Multi-pass membrane protein</topology>
    </subcellularLocation>
</comment>
<evidence type="ECO:0000259" key="10">
    <source>
        <dbReference type="Pfam" id="PF01618"/>
    </source>
</evidence>
<dbReference type="GO" id="GO:0005886">
    <property type="term" value="C:plasma membrane"/>
    <property type="evidence" value="ECO:0007669"/>
    <property type="project" value="UniProtKB-SubCell"/>
</dbReference>
<evidence type="ECO:0000256" key="5">
    <source>
        <dbReference type="ARBA" id="ARBA00022927"/>
    </source>
</evidence>
<accession>A0A7X1B6G0</accession>
<sequence>MDEGIIHETLTLWAAGGWLMIPLAMLGAVIYFAIFELYLHMKKNSFYQMDSNELGHWIDVPSDAEGEVGEMIEFTQGGKNDLDSARARFEELRVAHLPLLQRRLYFCNILVGAAPLTGLLGTVIGMLGTFFGLSVSTGGNTIDLVAGGISEALITTQTGLVLAIPAYVMMTVVKKQIGELDSFFTRMEILTILKLEKQNLAS</sequence>
<dbReference type="Pfam" id="PF01618">
    <property type="entry name" value="MotA_ExbB"/>
    <property type="match status" value="1"/>
</dbReference>
<evidence type="ECO:0000256" key="9">
    <source>
        <dbReference type="SAM" id="Phobius"/>
    </source>
</evidence>
<evidence type="ECO:0000313" key="12">
    <source>
        <dbReference type="Proteomes" id="UP000526501"/>
    </source>
</evidence>
<keyword evidence="6 9" id="KW-1133">Transmembrane helix</keyword>
<keyword evidence="12" id="KW-1185">Reference proteome</keyword>
<dbReference type="Proteomes" id="UP000526501">
    <property type="component" value="Unassembled WGS sequence"/>
</dbReference>
<name>A0A7X1B6G0_9BACT</name>
<comment type="similarity">
    <text evidence="8">Belongs to the exbB/tolQ family.</text>
</comment>
<comment type="caution">
    <text evidence="11">The sequence shown here is derived from an EMBL/GenBank/DDBJ whole genome shotgun (WGS) entry which is preliminary data.</text>
</comment>
<evidence type="ECO:0000256" key="1">
    <source>
        <dbReference type="ARBA" id="ARBA00004651"/>
    </source>
</evidence>
<dbReference type="InterPro" id="IPR002898">
    <property type="entry name" value="MotA_ExbB_proton_chnl"/>
</dbReference>
<feature type="transmembrane region" description="Helical" evidence="9">
    <location>
        <begin position="105"/>
        <end position="132"/>
    </location>
</feature>
<keyword evidence="5 8" id="KW-0653">Protein transport</keyword>
<protein>
    <submittedName>
        <fullName evidence="11">MotA/TolQ/ExbB proton channel family protein</fullName>
    </submittedName>
</protein>
<dbReference type="EMBL" id="JACHVC010000012">
    <property type="protein sequence ID" value="MBC2606506.1"/>
    <property type="molecule type" value="Genomic_DNA"/>
</dbReference>
<dbReference type="AlphaFoldDB" id="A0A7X1B6G0"/>
<evidence type="ECO:0000256" key="8">
    <source>
        <dbReference type="RuleBase" id="RU004057"/>
    </source>
</evidence>
<dbReference type="RefSeq" id="WP_185660376.1">
    <property type="nucleotide sequence ID" value="NZ_CAWPOO010000012.1"/>
</dbReference>
<organism evidence="11 12">
    <name type="scientific">Pelagicoccus albus</name>
    <dbReference type="NCBI Taxonomy" id="415222"/>
    <lineage>
        <taxon>Bacteria</taxon>
        <taxon>Pseudomonadati</taxon>
        <taxon>Verrucomicrobiota</taxon>
        <taxon>Opitutia</taxon>
        <taxon>Puniceicoccales</taxon>
        <taxon>Pelagicoccaceae</taxon>
        <taxon>Pelagicoccus</taxon>
    </lineage>
</organism>
<feature type="transmembrane region" description="Helical" evidence="9">
    <location>
        <begin position="12"/>
        <end position="39"/>
    </location>
</feature>
<dbReference type="PANTHER" id="PTHR30625:SF15">
    <property type="entry name" value="BIOPOLYMER TRANSPORT PROTEIN EXBB"/>
    <property type="match status" value="1"/>
</dbReference>
<evidence type="ECO:0000256" key="2">
    <source>
        <dbReference type="ARBA" id="ARBA00022448"/>
    </source>
</evidence>
<dbReference type="GO" id="GO:0017038">
    <property type="term" value="P:protein import"/>
    <property type="evidence" value="ECO:0007669"/>
    <property type="project" value="TreeGrafter"/>
</dbReference>
<dbReference type="InterPro" id="IPR050790">
    <property type="entry name" value="ExbB/TolQ_transport"/>
</dbReference>
<feature type="domain" description="MotA/TolQ/ExbB proton channel" evidence="10">
    <location>
        <begin position="82"/>
        <end position="180"/>
    </location>
</feature>
<evidence type="ECO:0000256" key="4">
    <source>
        <dbReference type="ARBA" id="ARBA00022692"/>
    </source>
</evidence>
<feature type="transmembrane region" description="Helical" evidence="9">
    <location>
        <begin position="152"/>
        <end position="173"/>
    </location>
</feature>
<evidence type="ECO:0000256" key="7">
    <source>
        <dbReference type="ARBA" id="ARBA00023136"/>
    </source>
</evidence>
<evidence type="ECO:0000256" key="3">
    <source>
        <dbReference type="ARBA" id="ARBA00022475"/>
    </source>
</evidence>
<evidence type="ECO:0000256" key="6">
    <source>
        <dbReference type="ARBA" id="ARBA00022989"/>
    </source>
</evidence>
<keyword evidence="3" id="KW-1003">Cell membrane</keyword>
<keyword evidence="4 9" id="KW-0812">Transmembrane</keyword>
<evidence type="ECO:0000313" key="11">
    <source>
        <dbReference type="EMBL" id="MBC2606506.1"/>
    </source>
</evidence>
<gene>
    <name evidence="11" type="ORF">H5P27_10680</name>
</gene>
<proteinExistence type="inferred from homology"/>
<keyword evidence="7 9" id="KW-0472">Membrane</keyword>
<dbReference type="PANTHER" id="PTHR30625">
    <property type="entry name" value="PROTEIN TOLQ"/>
    <property type="match status" value="1"/>
</dbReference>
<keyword evidence="2 8" id="KW-0813">Transport</keyword>
<reference evidence="11 12" key="1">
    <citation type="submission" date="2020-07" db="EMBL/GenBank/DDBJ databases">
        <authorList>
            <person name="Feng X."/>
        </authorList>
    </citation>
    <scope>NUCLEOTIDE SEQUENCE [LARGE SCALE GENOMIC DNA]</scope>
    <source>
        <strain evidence="11 12">JCM23202</strain>
    </source>
</reference>